<dbReference type="OrthoDB" id="3668182at2759"/>
<proteinExistence type="predicted"/>
<dbReference type="GeneID" id="62204909"/>
<sequence>MAKSIFITLPNDLLDQIFADVDREDLINLIKTHRSFMESAQWHLFHTINLPAQSTLAKPFVKYDNEIIYASQITEYTRRDPDHNRHLDAGPSILLPIPDAQMPPDYKQEKAYKRLMDRQRTCALILQAITLTPHLADYVRHVQIDSEWGSPLFVNSQTCTILNKLPKLRRVEIVIKDWVAGREWIPIQQVCLQQLFDMLKDLQIPTIVLKTPTLRILSKLMQIPAIRSFAIDTVKKSQEDYHPLQFEPTILPNLTSFDSRNFTINPAKMVKLLSQVKNLQSLLIATHEPYVRPMNFEVANSTSIVSTPGILKASLGPNSSLKELALLEPAGEYLTGTRYFRDHLHPTINANFSFLKHLRILKITSAFWYNRHFDLPSAPENGWMWKKQDRCAARVYNFLPPSLRELEIQFMWPEALFAAGFGYHTQFPLTPQATQLKGFEWIKEFAEQKQRKKGVLPELECLRLVEVKGSIVGGGPKMYATNTYSPPEVMRELFENAGIKLVIKLLSELASEW</sequence>
<dbReference type="InterPro" id="IPR001810">
    <property type="entry name" value="F-box_dom"/>
</dbReference>
<dbReference type="RefSeq" id="XP_038785203.1">
    <property type="nucleotide sequence ID" value="XM_038931731.1"/>
</dbReference>
<dbReference type="AlphaFoldDB" id="A0A8H7EDV1"/>
<evidence type="ECO:0000259" key="1">
    <source>
        <dbReference type="PROSITE" id="PS50181"/>
    </source>
</evidence>
<evidence type="ECO:0000313" key="3">
    <source>
        <dbReference type="Proteomes" id="UP000596902"/>
    </source>
</evidence>
<dbReference type="EMBL" id="JAAABM010000009">
    <property type="protein sequence ID" value="KAF7674921.1"/>
    <property type="molecule type" value="Genomic_DNA"/>
</dbReference>
<reference evidence="2" key="1">
    <citation type="submission" date="2020-01" db="EMBL/GenBank/DDBJ databases">
        <authorList>
            <person name="Feng Z.H.Z."/>
        </authorList>
    </citation>
    <scope>NUCLEOTIDE SEQUENCE</scope>
    <source>
        <strain evidence="2">CBS107.38</strain>
    </source>
</reference>
<gene>
    <name evidence="2" type="ORF">GT037_006684</name>
</gene>
<dbReference type="PROSITE" id="PS50181">
    <property type="entry name" value="FBOX"/>
    <property type="match status" value="1"/>
</dbReference>
<organism evidence="2 3">
    <name type="scientific">Alternaria burnsii</name>
    <dbReference type="NCBI Taxonomy" id="1187904"/>
    <lineage>
        <taxon>Eukaryota</taxon>
        <taxon>Fungi</taxon>
        <taxon>Dikarya</taxon>
        <taxon>Ascomycota</taxon>
        <taxon>Pezizomycotina</taxon>
        <taxon>Dothideomycetes</taxon>
        <taxon>Pleosporomycetidae</taxon>
        <taxon>Pleosporales</taxon>
        <taxon>Pleosporineae</taxon>
        <taxon>Pleosporaceae</taxon>
        <taxon>Alternaria</taxon>
        <taxon>Alternaria sect. Alternaria</taxon>
    </lineage>
</organism>
<keyword evidence="3" id="KW-1185">Reference proteome</keyword>
<dbReference type="Proteomes" id="UP000596902">
    <property type="component" value="Unassembled WGS sequence"/>
</dbReference>
<comment type="caution">
    <text evidence="2">The sequence shown here is derived from an EMBL/GenBank/DDBJ whole genome shotgun (WGS) entry which is preliminary data.</text>
</comment>
<accession>A0A8H7EDV1</accession>
<evidence type="ECO:0000313" key="2">
    <source>
        <dbReference type="EMBL" id="KAF7674921.1"/>
    </source>
</evidence>
<feature type="domain" description="F-box" evidence="1">
    <location>
        <begin position="3"/>
        <end position="48"/>
    </location>
</feature>
<name>A0A8H7EDV1_9PLEO</name>
<protein>
    <recommendedName>
        <fullName evidence="1">F-box domain-containing protein</fullName>
    </recommendedName>
</protein>
<reference evidence="2" key="2">
    <citation type="submission" date="2020-08" db="EMBL/GenBank/DDBJ databases">
        <title>Draft Genome Sequence of Cumin Blight Pathogen Alternaria burnsii.</title>
        <authorList>
            <person name="Feng Z."/>
        </authorList>
    </citation>
    <scope>NUCLEOTIDE SEQUENCE</scope>
    <source>
        <strain evidence="2">CBS107.38</strain>
    </source>
</reference>